<evidence type="ECO:0000313" key="2">
    <source>
        <dbReference type="Proteomes" id="UP000029554"/>
    </source>
</evidence>
<comment type="caution">
    <text evidence="1">The sequence shown here is derived from an EMBL/GenBank/DDBJ whole genome shotgun (WGS) entry which is preliminary data.</text>
</comment>
<dbReference type="AlphaFoldDB" id="A0A095SW01"/>
<evidence type="ECO:0008006" key="3">
    <source>
        <dbReference type="Google" id="ProtNLM"/>
    </source>
</evidence>
<dbReference type="eggNOG" id="ENOG5030DBK">
    <property type="taxonomic scope" value="Bacteria"/>
</dbReference>
<accession>A0A095SW01</accession>
<keyword evidence="2" id="KW-1185">Reference proteome</keyword>
<gene>
    <name evidence="1" type="ORF">LG45_09705</name>
</gene>
<dbReference type="RefSeq" id="WP_035126479.1">
    <property type="nucleotide sequence ID" value="NZ_JRHH01000003.1"/>
</dbReference>
<dbReference type="OrthoDB" id="1148707at2"/>
<sequence>MKKILIIIIAFTLFSCNEKEVLLPEVDTTIVDKVENLSPIYIFFEAKGKDTIADLNRKNAISSTNFIFNIDKRLPLKLVLPEVIKAVAKKEASAHKDSTSQNYYSYSNIKKKQLAFVPFTKMNYKLEKPKSGRTIYFSKNQIFVDNVSFEKEKFENYIENLSVEDLYKCNFCFDKNDSYENYIKNLVFIKSLDIKRTHTEENIY</sequence>
<organism evidence="1 2">
    <name type="scientific">Flavobacterium aquatile LMG 4008 = ATCC 11947</name>
    <dbReference type="NCBI Taxonomy" id="1453498"/>
    <lineage>
        <taxon>Bacteria</taxon>
        <taxon>Pseudomonadati</taxon>
        <taxon>Bacteroidota</taxon>
        <taxon>Flavobacteriia</taxon>
        <taxon>Flavobacteriales</taxon>
        <taxon>Flavobacteriaceae</taxon>
        <taxon>Flavobacterium</taxon>
    </lineage>
</organism>
<dbReference type="EMBL" id="JRHH01000003">
    <property type="protein sequence ID" value="KGD68539.1"/>
    <property type="molecule type" value="Genomic_DNA"/>
</dbReference>
<name>A0A095SW01_9FLAO</name>
<dbReference type="Proteomes" id="UP000029554">
    <property type="component" value="Unassembled WGS sequence"/>
</dbReference>
<protein>
    <recommendedName>
        <fullName evidence="3">Lipoprotein</fullName>
    </recommendedName>
</protein>
<reference evidence="1 2" key="1">
    <citation type="submission" date="2014-09" db="EMBL/GenBank/DDBJ databases">
        <title>Whole Genome Shotgun of Flavobacterium aquatile LMG 4008.</title>
        <authorList>
            <person name="Gale A.N."/>
            <person name="Pipes S.E."/>
            <person name="Newman J.D."/>
        </authorList>
    </citation>
    <scope>NUCLEOTIDE SEQUENCE [LARGE SCALE GENOMIC DNA]</scope>
    <source>
        <strain evidence="1 2">LMG 4008</strain>
    </source>
</reference>
<evidence type="ECO:0000313" key="1">
    <source>
        <dbReference type="EMBL" id="KGD68539.1"/>
    </source>
</evidence>
<dbReference type="PROSITE" id="PS51257">
    <property type="entry name" value="PROKAR_LIPOPROTEIN"/>
    <property type="match status" value="1"/>
</dbReference>
<dbReference type="STRING" id="1453498.LG45_09705"/>
<proteinExistence type="predicted"/>